<reference evidence="3" key="2">
    <citation type="submission" date="2022-03" db="EMBL/GenBank/DDBJ databases">
        <title>Genome Encyclopedia of Bacteria and Archaea VI: Functional Genomics of Type Strains.</title>
        <authorList>
            <person name="Whitman W."/>
        </authorList>
    </citation>
    <scope>NUCLEOTIDE SEQUENCE</scope>
    <source>
        <strain evidence="3">HSC-15S17</strain>
    </source>
</reference>
<dbReference type="RefSeq" id="WP_217946064.1">
    <property type="nucleotide sequence ID" value="NZ_JAHTGR010000026.1"/>
</dbReference>
<dbReference type="Proteomes" id="UP001162889">
    <property type="component" value="Unassembled WGS sequence"/>
</dbReference>
<gene>
    <name evidence="2" type="ORF">KVP70_30100</name>
    <name evidence="3" type="ORF">L1274_005355</name>
</gene>
<sequence>MRIAIVSDIHGNLAALEAVAADIRHQGVDAVVNLGDSLSGPLLPLETARYLMMQDWTHLAGNHERQILELHAGSGAADAYARAQLTPRELAWIATLRPALQYSEDVFLCHGTPTSDLTGLLETAERHAGAADIEQRLGQVDASLVACGHTHVPRSVRSARGQLIVNPGSVGQPAYADDHPYPHAIESGSPDARYAIVERRQQQWQAQLISIPYDHRSMAELACANGREDWAVALMTGYVSTSKPAA</sequence>
<dbReference type="Pfam" id="PF12850">
    <property type="entry name" value="Metallophos_2"/>
    <property type="match status" value="1"/>
</dbReference>
<feature type="domain" description="Calcineurin-like phosphoesterase" evidence="1">
    <location>
        <begin position="1"/>
        <end position="176"/>
    </location>
</feature>
<evidence type="ECO:0000313" key="2">
    <source>
        <dbReference type="EMBL" id="MBV6325177.1"/>
    </source>
</evidence>
<dbReference type="PIRSF" id="PIRSF000883">
    <property type="entry name" value="Pesterase_MJ0912"/>
    <property type="match status" value="1"/>
</dbReference>
<dbReference type="InterPro" id="IPR011152">
    <property type="entry name" value="Pesterase_MJ0912"/>
</dbReference>
<organism evidence="2 4">
    <name type="scientific">Duganella violaceipulchra</name>
    <dbReference type="NCBI Taxonomy" id="2849652"/>
    <lineage>
        <taxon>Bacteria</taxon>
        <taxon>Pseudomonadati</taxon>
        <taxon>Pseudomonadota</taxon>
        <taxon>Betaproteobacteria</taxon>
        <taxon>Burkholderiales</taxon>
        <taxon>Oxalobacteraceae</taxon>
        <taxon>Telluria group</taxon>
        <taxon>Duganella</taxon>
    </lineage>
</organism>
<dbReference type="PANTHER" id="PTHR42850">
    <property type="entry name" value="METALLOPHOSPHOESTERASE"/>
    <property type="match status" value="1"/>
</dbReference>
<evidence type="ECO:0000313" key="3">
    <source>
        <dbReference type="EMBL" id="MCP2011603.1"/>
    </source>
</evidence>
<evidence type="ECO:0000313" key="4">
    <source>
        <dbReference type="Proteomes" id="UP001155901"/>
    </source>
</evidence>
<evidence type="ECO:0000259" key="1">
    <source>
        <dbReference type="Pfam" id="PF12850"/>
    </source>
</evidence>
<proteinExistence type="predicted"/>
<dbReference type="InterPro" id="IPR024654">
    <property type="entry name" value="Calcineurin-like_PHP_lpxH"/>
</dbReference>
<comment type="caution">
    <text evidence="2">The sequence shown here is derived from an EMBL/GenBank/DDBJ whole genome shotgun (WGS) entry which is preliminary data.</text>
</comment>
<reference evidence="2" key="1">
    <citation type="submission" date="2021-07" db="EMBL/GenBank/DDBJ databases">
        <title>Characterization of violacein-producing bacteria and related species.</title>
        <authorList>
            <person name="Wilson H.S."/>
            <person name="De Leon M.E."/>
        </authorList>
    </citation>
    <scope>NUCLEOTIDE SEQUENCE</scope>
    <source>
        <strain evidence="2">HSC-15S17</strain>
    </source>
</reference>
<dbReference type="GO" id="GO:0005737">
    <property type="term" value="C:cytoplasm"/>
    <property type="evidence" value="ECO:0007669"/>
    <property type="project" value="TreeGrafter"/>
</dbReference>
<keyword evidence="5" id="KW-1185">Reference proteome</keyword>
<dbReference type="PANTHER" id="PTHR42850:SF2">
    <property type="entry name" value="BLL5683 PROTEIN"/>
    <property type="match status" value="1"/>
</dbReference>
<dbReference type="EMBL" id="JAHTGR010000026">
    <property type="protein sequence ID" value="MBV6325177.1"/>
    <property type="molecule type" value="Genomic_DNA"/>
</dbReference>
<protein>
    <submittedName>
        <fullName evidence="2">Metallophosphatase family protein</fullName>
    </submittedName>
    <submittedName>
        <fullName evidence="3">Phosphoesterase</fullName>
    </submittedName>
</protein>
<dbReference type="GO" id="GO:0016791">
    <property type="term" value="F:phosphatase activity"/>
    <property type="evidence" value="ECO:0007669"/>
    <property type="project" value="TreeGrafter"/>
</dbReference>
<accession>A0AA41HAV1</accession>
<dbReference type="AlphaFoldDB" id="A0AA41HAV1"/>
<name>A0AA41HAV1_9BURK</name>
<dbReference type="InterPro" id="IPR050126">
    <property type="entry name" value="Ap4A_hydrolase"/>
</dbReference>
<dbReference type="Proteomes" id="UP001155901">
    <property type="component" value="Unassembled WGS sequence"/>
</dbReference>
<evidence type="ECO:0000313" key="5">
    <source>
        <dbReference type="Proteomes" id="UP001162889"/>
    </source>
</evidence>
<dbReference type="EMBL" id="JALJZU010000012">
    <property type="protein sequence ID" value="MCP2011603.1"/>
    <property type="molecule type" value="Genomic_DNA"/>
</dbReference>